<proteinExistence type="predicted"/>
<feature type="region of interest" description="Disordered" evidence="1">
    <location>
        <begin position="194"/>
        <end position="225"/>
    </location>
</feature>
<feature type="compositionally biased region" description="Low complexity" evidence="1">
    <location>
        <begin position="194"/>
        <end position="204"/>
    </location>
</feature>
<feature type="region of interest" description="Disordered" evidence="1">
    <location>
        <begin position="107"/>
        <end position="156"/>
    </location>
</feature>
<comment type="caution">
    <text evidence="2">The sequence shown here is derived from an EMBL/GenBank/DDBJ whole genome shotgun (WGS) entry which is preliminary data.</text>
</comment>
<dbReference type="EMBL" id="MCFC01000101">
    <property type="protein sequence ID" value="ORY21953.1"/>
    <property type="molecule type" value="Genomic_DNA"/>
</dbReference>
<dbReference type="AlphaFoldDB" id="A0A1Y2AHA0"/>
<reference evidence="2 3" key="1">
    <citation type="submission" date="2016-07" db="EMBL/GenBank/DDBJ databases">
        <title>Pervasive Adenine N6-methylation of Active Genes in Fungi.</title>
        <authorList>
            <consortium name="DOE Joint Genome Institute"/>
            <person name="Mondo S.J."/>
            <person name="Dannebaum R.O."/>
            <person name="Kuo R.C."/>
            <person name="Labutti K."/>
            <person name="Haridas S."/>
            <person name="Kuo A."/>
            <person name="Salamov A."/>
            <person name="Ahrendt S.R."/>
            <person name="Lipzen A."/>
            <person name="Sullivan W."/>
            <person name="Andreopoulos W.B."/>
            <person name="Clum A."/>
            <person name="Lindquist E."/>
            <person name="Daum C."/>
            <person name="Ramamoorthy G.K."/>
            <person name="Gryganskyi A."/>
            <person name="Culley D."/>
            <person name="Magnuson J.K."/>
            <person name="James T.Y."/>
            <person name="O'Malley M.A."/>
            <person name="Stajich J.E."/>
            <person name="Spatafora J.W."/>
            <person name="Visel A."/>
            <person name="Grigoriev I.V."/>
        </authorList>
    </citation>
    <scope>NUCLEOTIDE SEQUENCE [LARGE SCALE GENOMIC DNA]</scope>
    <source>
        <strain evidence="2 3">68-887.2</strain>
    </source>
</reference>
<dbReference type="Proteomes" id="UP000193986">
    <property type="component" value="Unassembled WGS sequence"/>
</dbReference>
<protein>
    <submittedName>
        <fullName evidence="2">Uncharacterized protein</fullName>
    </submittedName>
</protein>
<organism evidence="2 3">
    <name type="scientific">Naematelia encephala</name>
    <dbReference type="NCBI Taxonomy" id="71784"/>
    <lineage>
        <taxon>Eukaryota</taxon>
        <taxon>Fungi</taxon>
        <taxon>Dikarya</taxon>
        <taxon>Basidiomycota</taxon>
        <taxon>Agaricomycotina</taxon>
        <taxon>Tremellomycetes</taxon>
        <taxon>Tremellales</taxon>
        <taxon>Naemateliaceae</taxon>
        <taxon>Naematelia</taxon>
    </lineage>
</organism>
<dbReference type="InParanoid" id="A0A1Y2AHA0"/>
<evidence type="ECO:0000313" key="2">
    <source>
        <dbReference type="EMBL" id="ORY21953.1"/>
    </source>
</evidence>
<keyword evidence="3" id="KW-1185">Reference proteome</keyword>
<accession>A0A1Y2AHA0</accession>
<sequence>MPPTEAIRKVYGVQTLGAIWKLVVMEAQFDGVDEAAISGGMASDENGHIDLSPHLFVVTTLWTGDLLDPQALLELVIILRDVRDEQIVRHELIGNWLYCLRDQDAPPARSRRRKPIATGSDSARAIKKSRNERGTDGGRIGPPGGDQSDSGLGLKSVGSTVADKLSRPSLHLDSIRNIMPLRDSTSYVVDWLSEQDSSSPQSSSGDFIEDTALPSKPPAPAAIVG</sequence>
<feature type="compositionally biased region" description="Pro residues" evidence="1">
    <location>
        <begin position="215"/>
        <end position="225"/>
    </location>
</feature>
<evidence type="ECO:0000256" key="1">
    <source>
        <dbReference type="SAM" id="MobiDB-lite"/>
    </source>
</evidence>
<name>A0A1Y2AHA0_9TREE</name>
<evidence type="ECO:0000313" key="3">
    <source>
        <dbReference type="Proteomes" id="UP000193986"/>
    </source>
</evidence>
<gene>
    <name evidence="2" type="ORF">BCR39DRAFT_48672</name>
</gene>